<dbReference type="GO" id="GO:0016887">
    <property type="term" value="F:ATP hydrolysis activity"/>
    <property type="evidence" value="ECO:0007669"/>
    <property type="project" value="InterPro"/>
</dbReference>
<dbReference type="InterPro" id="IPR003593">
    <property type="entry name" value="AAA+_ATPase"/>
</dbReference>
<dbReference type="STRING" id="43657.S4054249_15255"/>
<accession>A0A167A9S7</accession>
<dbReference type="GO" id="GO:0005886">
    <property type="term" value="C:plasma membrane"/>
    <property type="evidence" value="ECO:0007669"/>
    <property type="project" value="TreeGrafter"/>
</dbReference>
<dbReference type="SUPFAM" id="SSF52540">
    <property type="entry name" value="P-loop containing nucleoside triphosphate hydrolases"/>
    <property type="match status" value="1"/>
</dbReference>
<keyword evidence="7" id="KW-1185">Reference proteome</keyword>
<feature type="domain" description="ABC transporter" evidence="5">
    <location>
        <begin position="2"/>
        <end position="231"/>
    </location>
</feature>
<dbReference type="Pfam" id="PF00005">
    <property type="entry name" value="ABC_tran"/>
    <property type="match status" value="1"/>
</dbReference>
<evidence type="ECO:0000259" key="5">
    <source>
        <dbReference type="PROSITE" id="PS50893"/>
    </source>
</evidence>
<proteinExistence type="inferred from homology"/>
<dbReference type="PATRIC" id="fig|1365250.3.peg.516"/>
<dbReference type="PANTHER" id="PTHR24220:SF648">
    <property type="entry name" value="ABC TRANSPORTER ATP-BINDING PROTEIN YTRE"/>
    <property type="match status" value="1"/>
</dbReference>
<evidence type="ECO:0000313" key="6">
    <source>
        <dbReference type="EMBL" id="KZN45136.1"/>
    </source>
</evidence>
<dbReference type="FunFam" id="3.40.50.300:FF:000032">
    <property type="entry name" value="Export ABC transporter ATP-binding protein"/>
    <property type="match status" value="1"/>
</dbReference>
<dbReference type="RefSeq" id="WP_063355283.1">
    <property type="nucleotide sequence ID" value="NZ_AQHB01000028.1"/>
</dbReference>
<evidence type="ECO:0000256" key="4">
    <source>
        <dbReference type="ARBA" id="ARBA00038388"/>
    </source>
</evidence>
<evidence type="ECO:0000256" key="3">
    <source>
        <dbReference type="ARBA" id="ARBA00022840"/>
    </source>
</evidence>
<sequence length="231" mass="25764">MLKMNDISKIYRTDLVETHALSGVNLTVEEGEFIAVTGPSGSGKTTFLNITGLLETFEEGQYFLDGEDVSQLSDKHLSRLRNEKIGFIFQGFNLISDLNLYDNIEVPLIFRGLNKQIRKQRIEESLELVGLGSRANHFPAQLSGGQQQRVAIARALAGKPRFLLADEPTGNLDTMMARQVMELLQEINRQGTTLIMVTHDNELAQRAHRNIQILDGQLSDIAKSQLTDLAV</sequence>
<dbReference type="GO" id="GO:0005524">
    <property type="term" value="F:ATP binding"/>
    <property type="evidence" value="ECO:0007669"/>
    <property type="project" value="UniProtKB-KW"/>
</dbReference>
<dbReference type="GO" id="GO:0022857">
    <property type="term" value="F:transmembrane transporter activity"/>
    <property type="evidence" value="ECO:0007669"/>
    <property type="project" value="UniProtKB-ARBA"/>
</dbReference>
<keyword evidence="3" id="KW-0067">ATP-binding</keyword>
<dbReference type="Gene3D" id="3.40.50.300">
    <property type="entry name" value="P-loop containing nucleotide triphosphate hydrolases"/>
    <property type="match status" value="1"/>
</dbReference>
<reference evidence="6 7" key="1">
    <citation type="submission" date="2013-07" db="EMBL/GenBank/DDBJ databases">
        <title>Comparative Genomic and Metabolomic Analysis of Twelve Strains of Pseudoalteromonas luteoviolacea.</title>
        <authorList>
            <person name="Vynne N.G."/>
            <person name="Mansson M."/>
            <person name="Gram L."/>
        </authorList>
    </citation>
    <scope>NUCLEOTIDE SEQUENCE [LARGE SCALE GENOMIC DNA]</scope>
    <source>
        <strain evidence="6 7">DSM 6061</strain>
    </source>
</reference>
<dbReference type="InterPro" id="IPR017911">
    <property type="entry name" value="MacB-like_ATP-bd"/>
</dbReference>
<dbReference type="PROSITE" id="PS50893">
    <property type="entry name" value="ABC_TRANSPORTER_2"/>
    <property type="match status" value="1"/>
</dbReference>
<evidence type="ECO:0000256" key="1">
    <source>
        <dbReference type="ARBA" id="ARBA00022448"/>
    </source>
</evidence>
<keyword evidence="2" id="KW-0547">Nucleotide-binding</keyword>
<dbReference type="InterPro" id="IPR027417">
    <property type="entry name" value="P-loop_NTPase"/>
</dbReference>
<dbReference type="InterPro" id="IPR017871">
    <property type="entry name" value="ABC_transporter-like_CS"/>
</dbReference>
<gene>
    <name evidence="6" type="ORF">N475_07855</name>
</gene>
<dbReference type="SMART" id="SM00382">
    <property type="entry name" value="AAA"/>
    <property type="match status" value="1"/>
</dbReference>
<comment type="caution">
    <text evidence="6">The sequence shown here is derived from an EMBL/GenBank/DDBJ whole genome shotgun (WGS) entry which is preliminary data.</text>
</comment>
<evidence type="ECO:0000256" key="2">
    <source>
        <dbReference type="ARBA" id="ARBA00022741"/>
    </source>
</evidence>
<organism evidence="6 7">
    <name type="scientific">Pseudoalteromonas luteoviolacea DSM 6061</name>
    <dbReference type="NCBI Taxonomy" id="1365250"/>
    <lineage>
        <taxon>Bacteria</taxon>
        <taxon>Pseudomonadati</taxon>
        <taxon>Pseudomonadota</taxon>
        <taxon>Gammaproteobacteria</taxon>
        <taxon>Alteromonadales</taxon>
        <taxon>Pseudoalteromonadaceae</taxon>
        <taxon>Pseudoalteromonas</taxon>
    </lineage>
</organism>
<dbReference type="GO" id="GO:1902495">
    <property type="term" value="C:transmembrane transporter complex"/>
    <property type="evidence" value="ECO:0007669"/>
    <property type="project" value="UniProtKB-ARBA"/>
</dbReference>
<comment type="similarity">
    <text evidence="4">Belongs to the ABC transporter superfamily. Macrolide exporter (TC 3.A.1.122) family.</text>
</comment>
<evidence type="ECO:0000313" key="7">
    <source>
        <dbReference type="Proteomes" id="UP000076643"/>
    </source>
</evidence>
<dbReference type="InterPro" id="IPR003439">
    <property type="entry name" value="ABC_transporter-like_ATP-bd"/>
</dbReference>
<dbReference type="InterPro" id="IPR015854">
    <property type="entry name" value="ABC_transpr_LolD-like"/>
</dbReference>
<dbReference type="Proteomes" id="UP000076643">
    <property type="component" value="Unassembled WGS sequence"/>
</dbReference>
<name>A0A167A9S7_9GAMM</name>
<dbReference type="EMBL" id="AUYB01000046">
    <property type="protein sequence ID" value="KZN45136.1"/>
    <property type="molecule type" value="Genomic_DNA"/>
</dbReference>
<dbReference type="CDD" id="cd03255">
    <property type="entry name" value="ABC_MJ0796_LolCDE_FtsE"/>
    <property type="match status" value="1"/>
</dbReference>
<keyword evidence="1" id="KW-0813">Transport</keyword>
<dbReference type="PANTHER" id="PTHR24220">
    <property type="entry name" value="IMPORT ATP-BINDING PROTEIN"/>
    <property type="match status" value="1"/>
</dbReference>
<dbReference type="AlphaFoldDB" id="A0A167A9S7"/>
<protein>
    <submittedName>
        <fullName evidence="6">ABC transporter</fullName>
    </submittedName>
</protein>
<dbReference type="PROSITE" id="PS00211">
    <property type="entry name" value="ABC_TRANSPORTER_1"/>
    <property type="match status" value="1"/>
</dbReference>